<comment type="caution">
    <text evidence="1">The sequence shown here is derived from an EMBL/GenBank/DDBJ whole genome shotgun (WGS) entry which is preliminary data.</text>
</comment>
<name>A0A1F6BNK8_9BACT</name>
<protein>
    <submittedName>
        <fullName evidence="1">Uncharacterized protein</fullName>
    </submittedName>
</protein>
<dbReference type="Proteomes" id="UP000178825">
    <property type="component" value="Unassembled WGS sequence"/>
</dbReference>
<evidence type="ECO:0000313" key="2">
    <source>
        <dbReference type="Proteomes" id="UP000178825"/>
    </source>
</evidence>
<organism evidence="1 2">
    <name type="scientific">Candidatus Jorgensenbacteria bacterium RIFCSPHIGHO2_02_FULL_45_20</name>
    <dbReference type="NCBI Taxonomy" id="1798470"/>
    <lineage>
        <taxon>Bacteria</taxon>
        <taxon>Candidatus Joergenseniibacteriota</taxon>
    </lineage>
</organism>
<reference evidence="1 2" key="1">
    <citation type="journal article" date="2016" name="Nat. Commun.">
        <title>Thousands of microbial genomes shed light on interconnected biogeochemical processes in an aquifer system.</title>
        <authorList>
            <person name="Anantharaman K."/>
            <person name="Brown C.T."/>
            <person name="Hug L.A."/>
            <person name="Sharon I."/>
            <person name="Castelle C.J."/>
            <person name="Probst A.J."/>
            <person name="Thomas B.C."/>
            <person name="Singh A."/>
            <person name="Wilkins M.J."/>
            <person name="Karaoz U."/>
            <person name="Brodie E.L."/>
            <person name="Williams K.H."/>
            <person name="Hubbard S.S."/>
            <person name="Banfield J.F."/>
        </authorList>
    </citation>
    <scope>NUCLEOTIDE SEQUENCE [LARGE SCALE GENOMIC DNA]</scope>
</reference>
<dbReference type="EMBL" id="MFKJ01000021">
    <property type="protein sequence ID" value="OGG38458.1"/>
    <property type="molecule type" value="Genomic_DNA"/>
</dbReference>
<sequence length="217" mass="24595">MKTIIGVDAAKLAGLQIDTLQKMRSGQMTLAQLEWFNNLTKEQREAILSGKKISSIEPRFELLKKFLITVPKDYDHGTQLDTLKRKEFYFFNDAITDRNFRNATQKLVPGKTYLAKLFSIRKTATSDDCLGLYKAVGAILSGAQGMSLVYQLKRSELPKGKWTVSFDEKDALWQDPGGNHRVPSVFAYSDGGFEFNLGHFEYDWNSDNVVLCLCDCE</sequence>
<gene>
    <name evidence="1" type="ORF">A3D55_01150</name>
</gene>
<proteinExistence type="predicted"/>
<evidence type="ECO:0000313" key="1">
    <source>
        <dbReference type="EMBL" id="OGG38458.1"/>
    </source>
</evidence>
<dbReference type="AlphaFoldDB" id="A0A1F6BNK8"/>
<accession>A0A1F6BNK8</accession>